<keyword evidence="2" id="KW-0614">Plasmid</keyword>
<reference evidence="2" key="1">
    <citation type="submission" date="2004-09" db="EMBL/GenBank/DDBJ databases">
        <title>Complete sequence of Clostridium perfringens plasmid pBCNF5603, which carries a gene cluster also found on the chromosomes of Enterococcus faecalis and Streptococcus agalactiae.</title>
        <authorList>
            <person name="Miyamoto K."/>
            <person name="Tamura M."/>
            <person name="McClane B.A."/>
            <person name="Akimoto S."/>
        </authorList>
    </citation>
    <scope>NUCLEOTIDE SEQUENCE</scope>
    <source>
        <strain evidence="2">F5603</strain>
        <plasmid evidence="2">pBCNF5603</plasmid>
    </source>
</reference>
<feature type="compositionally biased region" description="Basic and acidic residues" evidence="1">
    <location>
        <begin position="117"/>
        <end position="127"/>
    </location>
</feature>
<feature type="region of interest" description="Disordered" evidence="1">
    <location>
        <begin position="112"/>
        <end position="175"/>
    </location>
</feature>
<evidence type="ECO:0000313" key="2">
    <source>
        <dbReference type="EMBL" id="BAD90618.1"/>
    </source>
</evidence>
<feature type="compositionally biased region" description="Low complexity" evidence="1">
    <location>
        <begin position="129"/>
        <end position="173"/>
    </location>
</feature>
<gene>
    <name evidence="2" type="primary">PBCN16</name>
</gene>
<accession>Q5DWC1</accession>
<organism evidence="2">
    <name type="scientific">Clostridium perfringens</name>
    <dbReference type="NCBI Taxonomy" id="1502"/>
    <lineage>
        <taxon>Bacteria</taxon>
        <taxon>Bacillati</taxon>
        <taxon>Bacillota</taxon>
        <taxon>Clostridia</taxon>
        <taxon>Eubacteriales</taxon>
        <taxon>Clostridiaceae</taxon>
        <taxon>Clostridium</taxon>
    </lineage>
</organism>
<dbReference type="EMBL" id="AB189671">
    <property type="protein sequence ID" value="BAD90618.1"/>
    <property type="molecule type" value="Genomic_DNA"/>
</dbReference>
<name>Q5DWC1_CLOPF</name>
<dbReference type="Gene3D" id="1.10.10.10">
    <property type="entry name" value="Winged helix-like DNA-binding domain superfamily/Winged helix DNA-binding domain"/>
    <property type="match status" value="1"/>
</dbReference>
<dbReference type="Pfam" id="PF13730">
    <property type="entry name" value="HTH_36"/>
    <property type="match status" value="1"/>
</dbReference>
<dbReference type="InterPro" id="IPR036388">
    <property type="entry name" value="WH-like_DNA-bd_sf"/>
</dbReference>
<sequence length="283" mass="32199">MSTNNNANNFIQINGIMSQGYGFSPKAVMRDTRLTIEAKAIYAYMSSFAGAGLNSFPSVKLQLSELCISEKRYYKHRKLLEDLGYITIKQTRTKLESGKVVNDKNIYTLEQFPTPKPKKEIQKDKIKTNNKNNISENSQNDSSQNDSVQDVGSNSISINSNNINNNNTISSSSKEVDEEDKKQIIQLLQICQNNKFKLKKNDIKDLLTIYDFNKIAKAILTASATDTKIKNFKGYILATLNDISKIKKVEFNINNKKTSPHANFTQRDQDYKKLEKQLLGWTE</sequence>
<evidence type="ECO:0008006" key="3">
    <source>
        <dbReference type="Google" id="ProtNLM"/>
    </source>
</evidence>
<dbReference type="RefSeq" id="WP_011264119.1">
    <property type="nucleotide sequence ID" value="NC_006872.1"/>
</dbReference>
<proteinExistence type="predicted"/>
<protein>
    <recommendedName>
        <fullName evidence="3">Helix-turn-helix domain-containing protein</fullName>
    </recommendedName>
</protein>
<dbReference type="AlphaFoldDB" id="Q5DWC1"/>
<evidence type="ECO:0000256" key="1">
    <source>
        <dbReference type="SAM" id="MobiDB-lite"/>
    </source>
</evidence>
<geneLocation type="plasmid" evidence="2">
    <name>pBCNF5603</name>
</geneLocation>